<dbReference type="KEGG" id="lgi:LOTGIDRAFT_163178"/>
<dbReference type="SUPFAM" id="SSF50630">
    <property type="entry name" value="Acid proteases"/>
    <property type="match status" value="1"/>
</dbReference>
<dbReference type="OrthoDB" id="6932368at2759"/>
<dbReference type="InterPro" id="IPR021109">
    <property type="entry name" value="Peptidase_aspartic_dom_sf"/>
</dbReference>
<dbReference type="CDD" id="cd00303">
    <property type="entry name" value="retropepsin_like"/>
    <property type="match status" value="1"/>
</dbReference>
<dbReference type="RefSeq" id="XP_009057488.1">
    <property type="nucleotide sequence ID" value="XM_009059240.1"/>
</dbReference>
<protein>
    <recommendedName>
        <fullName evidence="4">Peptidase A2 domain-containing protein</fullName>
    </recommendedName>
</protein>
<sequence length="166" mass="18670">MCPLPRRSSYSRDDKPWRQNTYVEKNVDRRGENQQSPERIVSVLNPDSSGLYVNGNVEEGEIEFLLDTAAGLCMLSRDSCDLMDKPPALLPVTCRLNQADGTPSDVIGRATFDFSLRDKKFSYPFEVVHIPTSAIIGFDFLTDENVILNISEREIYIDGASYSVIL</sequence>
<dbReference type="EMBL" id="KB202199">
    <property type="protein sequence ID" value="ESO91817.1"/>
    <property type="molecule type" value="Genomic_DNA"/>
</dbReference>
<organism evidence="2 3">
    <name type="scientific">Lottia gigantea</name>
    <name type="common">Giant owl limpet</name>
    <dbReference type="NCBI Taxonomy" id="225164"/>
    <lineage>
        <taxon>Eukaryota</taxon>
        <taxon>Metazoa</taxon>
        <taxon>Spiralia</taxon>
        <taxon>Lophotrochozoa</taxon>
        <taxon>Mollusca</taxon>
        <taxon>Gastropoda</taxon>
        <taxon>Patellogastropoda</taxon>
        <taxon>Lottioidea</taxon>
        <taxon>Lottiidae</taxon>
        <taxon>Lottia</taxon>
    </lineage>
</organism>
<dbReference type="HOGENOM" id="CLU_1604581_0_0_1"/>
<evidence type="ECO:0008006" key="4">
    <source>
        <dbReference type="Google" id="ProtNLM"/>
    </source>
</evidence>
<name>V4A522_LOTGI</name>
<feature type="region of interest" description="Disordered" evidence="1">
    <location>
        <begin position="1"/>
        <end position="36"/>
    </location>
</feature>
<keyword evidence="3" id="KW-1185">Reference proteome</keyword>
<evidence type="ECO:0000256" key="1">
    <source>
        <dbReference type="SAM" id="MobiDB-lite"/>
    </source>
</evidence>
<dbReference type="GeneID" id="20239293"/>
<dbReference type="Gene3D" id="2.40.70.10">
    <property type="entry name" value="Acid Proteases"/>
    <property type="match status" value="1"/>
</dbReference>
<evidence type="ECO:0000313" key="3">
    <source>
        <dbReference type="Proteomes" id="UP000030746"/>
    </source>
</evidence>
<proteinExistence type="predicted"/>
<dbReference type="AlphaFoldDB" id="V4A522"/>
<dbReference type="CTD" id="20239293"/>
<gene>
    <name evidence="2" type="ORF">LOTGIDRAFT_163178</name>
</gene>
<evidence type="ECO:0000313" key="2">
    <source>
        <dbReference type="EMBL" id="ESO91817.1"/>
    </source>
</evidence>
<reference evidence="2 3" key="1">
    <citation type="journal article" date="2013" name="Nature">
        <title>Insights into bilaterian evolution from three spiralian genomes.</title>
        <authorList>
            <person name="Simakov O."/>
            <person name="Marletaz F."/>
            <person name="Cho S.J."/>
            <person name="Edsinger-Gonzales E."/>
            <person name="Havlak P."/>
            <person name="Hellsten U."/>
            <person name="Kuo D.H."/>
            <person name="Larsson T."/>
            <person name="Lv J."/>
            <person name="Arendt D."/>
            <person name="Savage R."/>
            <person name="Osoegawa K."/>
            <person name="de Jong P."/>
            <person name="Grimwood J."/>
            <person name="Chapman J.A."/>
            <person name="Shapiro H."/>
            <person name="Aerts A."/>
            <person name="Otillar R.P."/>
            <person name="Terry A.Y."/>
            <person name="Boore J.L."/>
            <person name="Grigoriev I.V."/>
            <person name="Lindberg D.R."/>
            <person name="Seaver E.C."/>
            <person name="Weisblat D.A."/>
            <person name="Putnam N.H."/>
            <person name="Rokhsar D.S."/>
        </authorList>
    </citation>
    <scope>NUCLEOTIDE SEQUENCE [LARGE SCALE GENOMIC DNA]</scope>
</reference>
<dbReference type="Proteomes" id="UP000030746">
    <property type="component" value="Unassembled WGS sequence"/>
</dbReference>
<accession>V4A522</accession>